<proteinExistence type="predicted"/>
<dbReference type="AlphaFoldDB" id="A0A7G9RK81"/>
<dbReference type="EMBL" id="CP060714">
    <property type="protein sequence ID" value="QNN56006.1"/>
    <property type="molecule type" value="Genomic_DNA"/>
</dbReference>
<protein>
    <submittedName>
        <fullName evidence="2">Uncharacterized protein</fullName>
    </submittedName>
</protein>
<keyword evidence="3" id="KW-1185">Reference proteome</keyword>
<evidence type="ECO:0000256" key="1">
    <source>
        <dbReference type="SAM" id="MobiDB-lite"/>
    </source>
</evidence>
<feature type="compositionally biased region" description="Basic and acidic residues" evidence="1">
    <location>
        <begin position="86"/>
        <end position="100"/>
    </location>
</feature>
<accession>A0A7G9RK81</accession>
<name>A0A7G9RK81_9BURK</name>
<feature type="region of interest" description="Disordered" evidence="1">
    <location>
        <begin position="76"/>
        <end position="100"/>
    </location>
</feature>
<evidence type="ECO:0000313" key="2">
    <source>
        <dbReference type="EMBL" id="QNN56006.1"/>
    </source>
</evidence>
<organism evidence="2 3">
    <name type="scientific">Diaphorobacter ruginosibacter</name>
    <dbReference type="NCBI Taxonomy" id="1715720"/>
    <lineage>
        <taxon>Bacteria</taxon>
        <taxon>Pseudomonadati</taxon>
        <taxon>Pseudomonadota</taxon>
        <taxon>Betaproteobacteria</taxon>
        <taxon>Burkholderiales</taxon>
        <taxon>Comamonadaceae</taxon>
        <taxon>Diaphorobacter</taxon>
    </lineage>
</organism>
<dbReference type="RefSeq" id="WP_187596278.1">
    <property type="nucleotide sequence ID" value="NZ_CP060714.1"/>
</dbReference>
<reference evidence="2 3" key="1">
    <citation type="submission" date="2020-08" db="EMBL/GenBank/DDBJ databases">
        <title>Genome sequence of Diaphorobacter ruginosibacter DSM 27467T.</title>
        <authorList>
            <person name="Hyun D.-W."/>
            <person name="Bae J.-W."/>
        </authorList>
    </citation>
    <scope>NUCLEOTIDE SEQUENCE [LARGE SCALE GENOMIC DNA]</scope>
    <source>
        <strain evidence="2 3">DSM 27467</strain>
    </source>
</reference>
<dbReference type="Proteomes" id="UP000515811">
    <property type="component" value="Chromosome"/>
</dbReference>
<evidence type="ECO:0000313" key="3">
    <source>
        <dbReference type="Proteomes" id="UP000515811"/>
    </source>
</evidence>
<gene>
    <name evidence="2" type="ORF">H9K76_15615</name>
</gene>
<dbReference type="KEGG" id="drg:H9K76_15615"/>
<sequence>MKLTAGEQAYFRDIEALEEDHEKRIVFVGLDHAESLELKQFHDSYLERESWPDPQRYRELMVKHERARLRAQMANSAIEAPRSLHPRCESGHRLNHEDDE</sequence>